<reference evidence="7 8" key="1">
    <citation type="journal article" date="2023" name="Microbiol. Resour. Announc.">
        <title>Complete Genome Sequence of Imperialibacter roseus strain P4T.</title>
        <authorList>
            <person name="Tizabi D.R."/>
            <person name="Bachvaroff T."/>
            <person name="Hill R.T."/>
        </authorList>
    </citation>
    <scope>NUCLEOTIDE SEQUENCE [LARGE SCALE GENOMIC DNA]</scope>
    <source>
        <strain evidence="7 8">P4T</strain>
    </source>
</reference>
<sequence>MKRNFPHPIMIMLLFIALATVMTWVVPAGQYDRVPDEATGRDVVVQGSYHTIENQPVTFFDMLVAIPKGIVSSADVITFILILGGCFYVIEKTGAFNEALGWLVTKFKNAEMALMVFVGVVFCVGGVLNGLAEEVIAMMPIVLLLTAKTGYTKEAAVAISFGSANIGGSFGPSNPFVVLIAQKVAGVEPFSDSLFRIVFTVIALAVWIFFVLKYGKSKAGSTMNPASPSPRLSTRSVAILSLLLVTFGVMIYGAVTLEWDFLQMAASFFALGITAGVIGKLGFNGTGEAYTDGFRDMVFACVVVGFARAIFLIMQEGMIVDTIVHALFSPLDGLPQMITAIGMMISHIIIHIPVPSTSGQAMLTMPLLAPIADLTGMSRQIVVLAYQYGASLTDLITPTNGTLMAVIASAGVAYNDWFKFIWKAILLVFGIAAIGLVVAVAVNI</sequence>
<feature type="transmembrane region" description="Helical" evidence="6">
    <location>
        <begin position="395"/>
        <end position="414"/>
    </location>
</feature>
<evidence type="ECO:0000256" key="5">
    <source>
        <dbReference type="ARBA" id="ARBA00023136"/>
    </source>
</evidence>
<feature type="transmembrane region" description="Helical" evidence="6">
    <location>
        <begin position="294"/>
        <end position="314"/>
    </location>
</feature>
<name>A0ABZ0INZ0_9BACT</name>
<keyword evidence="5 6" id="KW-0472">Membrane</keyword>
<dbReference type="PANTHER" id="PTHR43652:SF2">
    <property type="entry name" value="BASIC AMINO ACID ANTIPORTER YFCC-RELATED"/>
    <property type="match status" value="1"/>
</dbReference>
<dbReference type="InterPro" id="IPR051679">
    <property type="entry name" value="DASS-Related_Transporters"/>
</dbReference>
<evidence type="ECO:0000256" key="3">
    <source>
        <dbReference type="ARBA" id="ARBA00022692"/>
    </source>
</evidence>
<feature type="transmembrane region" description="Helical" evidence="6">
    <location>
        <begin position="334"/>
        <end position="354"/>
    </location>
</feature>
<evidence type="ECO:0000256" key="2">
    <source>
        <dbReference type="ARBA" id="ARBA00022475"/>
    </source>
</evidence>
<protein>
    <submittedName>
        <fullName evidence="7">YfcC family protein</fullName>
    </submittedName>
</protein>
<dbReference type="PANTHER" id="PTHR43652">
    <property type="entry name" value="BASIC AMINO ACID ANTIPORTER YFCC-RELATED"/>
    <property type="match status" value="1"/>
</dbReference>
<feature type="transmembrane region" description="Helical" evidence="6">
    <location>
        <begin position="421"/>
        <end position="442"/>
    </location>
</feature>
<dbReference type="InterPro" id="IPR018385">
    <property type="entry name" value="C4_dicarb_anaerob_car-like"/>
</dbReference>
<feature type="transmembrane region" description="Helical" evidence="6">
    <location>
        <begin position="261"/>
        <end position="282"/>
    </location>
</feature>
<evidence type="ECO:0000313" key="8">
    <source>
        <dbReference type="Proteomes" id="UP001302349"/>
    </source>
</evidence>
<keyword evidence="4 6" id="KW-1133">Transmembrane helix</keyword>
<evidence type="ECO:0000256" key="1">
    <source>
        <dbReference type="ARBA" id="ARBA00004651"/>
    </source>
</evidence>
<feature type="transmembrane region" description="Helical" evidence="6">
    <location>
        <begin position="194"/>
        <end position="215"/>
    </location>
</feature>
<dbReference type="Proteomes" id="UP001302349">
    <property type="component" value="Chromosome"/>
</dbReference>
<feature type="transmembrane region" description="Helical" evidence="6">
    <location>
        <begin position="70"/>
        <end position="90"/>
    </location>
</feature>
<dbReference type="EMBL" id="CP136051">
    <property type="protein sequence ID" value="WOK05287.1"/>
    <property type="molecule type" value="Genomic_DNA"/>
</dbReference>
<feature type="transmembrane region" description="Helical" evidence="6">
    <location>
        <begin position="111"/>
        <end position="132"/>
    </location>
</feature>
<keyword evidence="2" id="KW-1003">Cell membrane</keyword>
<evidence type="ECO:0000256" key="4">
    <source>
        <dbReference type="ARBA" id="ARBA00022989"/>
    </source>
</evidence>
<organism evidence="7 8">
    <name type="scientific">Imperialibacter roseus</name>
    <dbReference type="NCBI Taxonomy" id="1324217"/>
    <lineage>
        <taxon>Bacteria</taxon>
        <taxon>Pseudomonadati</taxon>
        <taxon>Bacteroidota</taxon>
        <taxon>Cytophagia</taxon>
        <taxon>Cytophagales</taxon>
        <taxon>Flammeovirgaceae</taxon>
        <taxon>Imperialibacter</taxon>
    </lineage>
</organism>
<keyword evidence="3 6" id="KW-0812">Transmembrane</keyword>
<comment type="subcellular location">
    <subcellularLocation>
        <location evidence="1">Cell membrane</location>
        <topology evidence="1">Multi-pass membrane protein</topology>
    </subcellularLocation>
</comment>
<keyword evidence="8" id="KW-1185">Reference proteome</keyword>
<feature type="transmembrane region" description="Helical" evidence="6">
    <location>
        <begin position="236"/>
        <end position="255"/>
    </location>
</feature>
<gene>
    <name evidence="7" type="ORF">RT717_19590</name>
</gene>
<proteinExistence type="predicted"/>
<evidence type="ECO:0000313" key="7">
    <source>
        <dbReference type="EMBL" id="WOK05287.1"/>
    </source>
</evidence>
<dbReference type="Pfam" id="PF03606">
    <property type="entry name" value="DcuC"/>
    <property type="match status" value="1"/>
</dbReference>
<evidence type="ECO:0000256" key="6">
    <source>
        <dbReference type="SAM" id="Phobius"/>
    </source>
</evidence>
<accession>A0ABZ0INZ0</accession>
<dbReference type="RefSeq" id="WP_317488048.1">
    <property type="nucleotide sequence ID" value="NZ_CP136051.1"/>
</dbReference>